<accession>A0A183ITB5</accession>
<sequence length="102" mass="11472">MVVDLFFENSGDPGKDDRVLNGRDRLRYPAMCPSDLEHDDDRVRSSKQVGLPSEDQKELPGGEQRLVHLAVSEKWLRIKACNWNASRKSAERASESSGQSQS</sequence>
<feature type="compositionally biased region" description="Basic and acidic residues" evidence="1">
    <location>
        <begin position="35"/>
        <end position="44"/>
    </location>
</feature>
<evidence type="ECO:0000256" key="1">
    <source>
        <dbReference type="SAM" id="MobiDB-lite"/>
    </source>
</evidence>
<keyword evidence="3" id="KW-1185">Reference proteome</keyword>
<dbReference type="AlphaFoldDB" id="A0A183ITB5"/>
<proteinExistence type="predicted"/>
<evidence type="ECO:0000313" key="2">
    <source>
        <dbReference type="EMBL" id="VDP10997.1"/>
    </source>
</evidence>
<dbReference type="Proteomes" id="UP000270296">
    <property type="component" value="Unassembled WGS sequence"/>
</dbReference>
<feature type="region of interest" description="Disordered" evidence="1">
    <location>
        <begin position="1"/>
        <end position="61"/>
    </location>
</feature>
<evidence type="ECO:0000313" key="4">
    <source>
        <dbReference type="WBParaSite" id="SBAD_0000712701-mRNA-1"/>
    </source>
</evidence>
<gene>
    <name evidence="2" type="ORF">SBAD_LOCUS6862</name>
</gene>
<feature type="compositionally biased region" description="Basic and acidic residues" evidence="1">
    <location>
        <begin position="13"/>
        <end position="27"/>
    </location>
</feature>
<dbReference type="EMBL" id="UZAM01010107">
    <property type="protein sequence ID" value="VDP10997.1"/>
    <property type="molecule type" value="Genomic_DNA"/>
</dbReference>
<reference evidence="2 3" key="2">
    <citation type="submission" date="2018-11" db="EMBL/GenBank/DDBJ databases">
        <authorList>
            <consortium name="Pathogen Informatics"/>
        </authorList>
    </citation>
    <scope>NUCLEOTIDE SEQUENCE [LARGE SCALE GENOMIC DNA]</scope>
</reference>
<reference evidence="4" key="1">
    <citation type="submission" date="2016-06" db="UniProtKB">
        <authorList>
            <consortium name="WormBaseParasite"/>
        </authorList>
    </citation>
    <scope>IDENTIFICATION</scope>
</reference>
<dbReference type="WBParaSite" id="SBAD_0000712701-mRNA-1">
    <property type="protein sequence ID" value="SBAD_0000712701-mRNA-1"/>
    <property type="gene ID" value="SBAD_0000712701"/>
</dbReference>
<evidence type="ECO:0000313" key="3">
    <source>
        <dbReference type="Proteomes" id="UP000270296"/>
    </source>
</evidence>
<name>A0A183ITB5_9BILA</name>
<protein>
    <submittedName>
        <fullName evidence="2 4">Uncharacterized protein</fullName>
    </submittedName>
</protein>
<organism evidence="4">
    <name type="scientific">Soboliphyme baturini</name>
    <dbReference type="NCBI Taxonomy" id="241478"/>
    <lineage>
        <taxon>Eukaryota</taxon>
        <taxon>Metazoa</taxon>
        <taxon>Ecdysozoa</taxon>
        <taxon>Nematoda</taxon>
        <taxon>Enoplea</taxon>
        <taxon>Dorylaimia</taxon>
        <taxon>Dioctophymatida</taxon>
        <taxon>Dioctophymatoidea</taxon>
        <taxon>Soboliphymatidae</taxon>
        <taxon>Soboliphyme</taxon>
    </lineage>
</organism>